<keyword evidence="2" id="KW-1185">Reference proteome</keyword>
<reference evidence="1 2" key="1">
    <citation type="submission" date="2014-06" db="EMBL/GenBank/DDBJ databases">
        <authorList>
            <person name="Le Roux F."/>
        </authorList>
    </citation>
    <scope>NUCLEOTIDE SEQUENCE [LARGE SCALE GENOMIC DNA]</scope>
    <source>
        <strain evidence="1 2">J2-31</strain>
    </source>
</reference>
<protein>
    <submittedName>
        <fullName evidence="1">Uncharacterized protein</fullName>
    </submittedName>
</protein>
<name>A0AA87C404_9VIBR</name>
<dbReference type="Proteomes" id="UP000041625">
    <property type="component" value="Unassembled WGS sequence"/>
</dbReference>
<accession>A0AA87C404</accession>
<organism evidence="1 2">
    <name type="scientific">Vibrio coralliirubri</name>
    <dbReference type="NCBI Taxonomy" id="1516159"/>
    <lineage>
        <taxon>Bacteria</taxon>
        <taxon>Pseudomonadati</taxon>
        <taxon>Pseudomonadota</taxon>
        <taxon>Gammaproteobacteria</taxon>
        <taxon>Vibrionales</taxon>
        <taxon>Vibrionaceae</taxon>
        <taxon>Vibrio</taxon>
    </lineage>
</organism>
<proteinExistence type="predicted"/>
<gene>
    <name evidence="1" type="ORF">VCR31J2_2260031</name>
</gene>
<sequence length="35" mass="3909">MVRKMILNGMDHQSVVEVTGLSKDEIAQLSTSLYN</sequence>
<evidence type="ECO:0000313" key="2">
    <source>
        <dbReference type="Proteomes" id="UP000041625"/>
    </source>
</evidence>
<dbReference type="AlphaFoldDB" id="A0AA87C404"/>
<dbReference type="EMBL" id="CCKJ01000142">
    <property type="protein sequence ID" value="CDU10764.1"/>
    <property type="molecule type" value="Genomic_DNA"/>
</dbReference>
<evidence type="ECO:0000313" key="1">
    <source>
        <dbReference type="EMBL" id="CDU10764.1"/>
    </source>
</evidence>
<comment type="caution">
    <text evidence="1">The sequence shown here is derived from an EMBL/GenBank/DDBJ whole genome shotgun (WGS) entry which is preliminary data.</text>
</comment>